<keyword evidence="3" id="KW-1185">Reference proteome</keyword>
<feature type="signal peptide" evidence="1">
    <location>
        <begin position="1"/>
        <end position="18"/>
    </location>
</feature>
<proteinExistence type="predicted"/>
<name>A0ABW5J2Q1_9FLAO</name>
<sequence>MRKLAFILLVFIGFTAQAQRNIEKEVPYKGQPVTVELAFASDIEMKTWNKSSIRIEASVDTEDQKYTDQYELEVNSSDSKIEISSNMKKLIKAYHDEFGQRNDIKQTINYTLFVPEGVDLELSSVTGSVASEFLKGDFKIDLVVGNIDIKKFEGYLELNSVTGKLKLPVKNSSYSAKTVMGDIHGNDPEAEKKKGFVGQEMIKELHNSKSKLTLSTVTGDIYLN</sequence>
<dbReference type="Proteomes" id="UP001597468">
    <property type="component" value="Unassembled WGS sequence"/>
</dbReference>
<evidence type="ECO:0000256" key="1">
    <source>
        <dbReference type="SAM" id="SignalP"/>
    </source>
</evidence>
<organism evidence="2 3">
    <name type="scientific">Salinimicrobium flavum</name>
    <dbReference type="NCBI Taxonomy" id="1737065"/>
    <lineage>
        <taxon>Bacteria</taxon>
        <taxon>Pseudomonadati</taxon>
        <taxon>Bacteroidota</taxon>
        <taxon>Flavobacteriia</taxon>
        <taxon>Flavobacteriales</taxon>
        <taxon>Flavobacteriaceae</taxon>
        <taxon>Salinimicrobium</taxon>
    </lineage>
</organism>
<reference evidence="3" key="1">
    <citation type="journal article" date="2019" name="Int. J. Syst. Evol. Microbiol.">
        <title>The Global Catalogue of Microorganisms (GCM) 10K type strain sequencing project: providing services to taxonomists for standard genome sequencing and annotation.</title>
        <authorList>
            <consortium name="The Broad Institute Genomics Platform"/>
            <consortium name="The Broad Institute Genome Sequencing Center for Infectious Disease"/>
            <person name="Wu L."/>
            <person name="Ma J."/>
        </authorList>
    </citation>
    <scope>NUCLEOTIDE SEQUENCE [LARGE SCALE GENOMIC DNA]</scope>
    <source>
        <strain evidence="3">KCTC 42585</strain>
    </source>
</reference>
<keyword evidence="1" id="KW-0732">Signal</keyword>
<evidence type="ECO:0000313" key="3">
    <source>
        <dbReference type="Proteomes" id="UP001597468"/>
    </source>
</evidence>
<evidence type="ECO:0000313" key="2">
    <source>
        <dbReference type="EMBL" id="MFD2519220.1"/>
    </source>
</evidence>
<comment type="caution">
    <text evidence="2">The sequence shown here is derived from an EMBL/GenBank/DDBJ whole genome shotgun (WGS) entry which is preliminary data.</text>
</comment>
<dbReference type="RefSeq" id="WP_380755089.1">
    <property type="nucleotide sequence ID" value="NZ_JBHULT010000013.1"/>
</dbReference>
<accession>A0ABW5J2Q1</accession>
<dbReference type="EMBL" id="JBHULT010000013">
    <property type="protein sequence ID" value="MFD2519220.1"/>
    <property type="molecule type" value="Genomic_DNA"/>
</dbReference>
<gene>
    <name evidence="2" type="ORF">ACFSTG_15025</name>
</gene>
<feature type="chain" id="PRO_5045576458" description="Adhesin domain-containing protein" evidence="1">
    <location>
        <begin position="19"/>
        <end position="224"/>
    </location>
</feature>
<evidence type="ECO:0008006" key="4">
    <source>
        <dbReference type="Google" id="ProtNLM"/>
    </source>
</evidence>
<protein>
    <recommendedName>
        <fullName evidence="4">Adhesin domain-containing protein</fullName>
    </recommendedName>
</protein>